<organism evidence="1 2">
    <name type="scientific">Vibrio phage phi-pp2</name>
    <dbReference type="NCBI Taxonomy" id="1204514"/>
    <lineage>
        <taxon>Viruses</taxon>
        <taxon>Duplodnaviria</taxon>
        <taxon>Heunggongvirae</taxon>
        <taxon>Uroviricota</taxon>
        <taxon>Caudoviricetes</taxon>
        <taxon>Pantevenvirales</taxon>
        <taxon>Straboviridae</taxon>
        <taxon>Schizotequatrovirus</taxon>
        <taxon>Schizotequatrovirus KVP40</taxon>
    </lineage>
</organism>
<protein>
    <submittedName>
        <fullName evidence="1">Uncharacterized protein</fullName>
    </submittedName>
</protein>
<evidence type="ECO:0000313" key="1">
    <source>
        <dbReference type="EMBL" id="AFN37395.1"/>
    </source>
</evidence>
<evidence type="ECO:0000313" key="2">
    <source>
        <dbReference type="Proteomes" id="UP000009015"/>
    </source>
</evidence>
<accession>I6W726</accession>
<dbReference type="EMBL" id="JN849462">
    <property type="protein sequence ID" value="AFN37395.1"/>
    <property type="molecule type" value="Genomic_DNA"/>
</dbReference>
<sequence length="72" mass="8645">MDEQMIDQTMSDYSRIMNAIEEYLDLRSYQYTDVIQYDKERKGFDVAIVEETENGSEYLDVFVPNERLETFL</sequence>
<reference evidence="1 2" key="1">
    <citation type="journal article" date="2012" name="BMC Genomics">
        <title>Genome-wide characterization of vibrio phage phipp2 with unique arrangements of the mob-like genes.</title>
        <authorList>
            <person name="Lin Y.R."/>
            <person name="Lin C.S."/>
        </authorList>
    </citation>
    <scope>NUCLEOTIDE SEQUENCE [LARGE SCALE GENOMIC DNA]</scope>
</reference>
<gene>
    <name evidence="1" type="ORF">pp2_162</name>
</gene>
<proteinExistence type="predicted"/>
<dbReference type="Proteomes" id="UP000009015">
    <property type="component" value="Segment"/>
</dbReference>
<name>I6W726_9CAUD</name>